<protein>
    <recommendedName>
        <fullName evidence="2">HTH marR-type domain-containing protein</fullName>
    </recommendedName>
</protein>
<name>A0AB74ULE9_9VIRU</name>
<sequence length="207" mass="22697">MLYGKETRMIDDDSDWDDGELNAPRAPITTKDLNDVAQGVAGGRLAAMRAAGEEHRREFLMLRGPLGVVRLSLAHTPVLHALWRVWSRKRLERVEDPGASLAEIGQEMGQEAEAVRAVIASLLKNQLVRSRRSHVGWQGNRATYYPSEIAVQALALAEVLGPGHAVQVGRNASAWANRSQTEPGTLFQHAALLRGGAQPRAFDTEYS</sequence>
<evidence type="ECO:0000313" key="1">
    <source>
        <dbReference type="EMBL" id="XHV10639.1"/>
    </source>
</evidence>
<accession>A0AB74ULE9</accession>
<reference evidence="1" key="1">
    <citation type="submission" date="2024-10" db="EMBL/GenBank/DDBJ databases">
        <title>Genetic diversity among independent isolates of the Dolichocephalovirinae subfamily.</title>
        <authorList>
            <person name="Ely B."/>
            <person name="Thomas Q."/>
            <person name="Mohammadi T."/>
        </authorList>
    </citation>
    <scope>NUCLEOTIDE SEQUENCE</scope>
</reference>
<gene>
    <name evidence="1" type="ORF">BL57_167</name>
</gene>
<evidence type="ECO:0008006" key="2">
    <source>
        <dbReference type="Google" id="ProtNLM"/>
    </source>
</evidence>
<proteinExistence type="predicted"/>
<organism evidence="1">
    <name type="scientific">Caulobacter phage BL57</name>
    <dbReference type="NCBI Taxonomy" id="3348355"/>
    <lineage>
        <taxon>Viruses</taxon>
    </lineage>
</organism>
<dbReference type="EMBL" id="PQ287320">
    <property type="protein sequence ID" value="XHV10639.1"/>
    <property type="molecule type" value="Genomic_DNA"/>
</dbReference>